<evidence type="ECO:0000256" key="1">
    <source>
        <dbReference type="SAM" id="MobiDB-lite"/>
    </source>
</evidence>
<dbReference type="Proteomes" id="UP001175271">
    <property type="component" value="Unassembled WGS sequence"/>
</dbReference>
<feature type="region of interest" description="Disordered" evidence="1">
    <location>
        <begin position="1"/>
        <end position="20"/>
    </location>
</feature>
<accession>A0AA39MBX7</accession>
<dbReference type="AlphaFoldDB" id="A0AA39MBX7"/>
<protein>
    <submittedName>
        <fullName evidence="2">Uncharacterized protein</fullName>
    </submittedName>
</protein>
<feature type="compositionally biased region" description="Acidic residues" evidence="1">
    <location>
        <begin position="7"/>
        <end position="17"/>
    </location>
</feature>
<evidence type="ECO:0000313" key="2">
    <source>
        <dbReference type="EMBL" id="KAK0428597.1"/>
    </source>
</evidence>
<organism evidence="2 3">
    <name type="scientific">Steinernema hermaphroditum</name>
    <dbReference type="NCBI Taxonomy" id="289476"/>
    <lineage>
        <taxon>Eukaryota</taxon>
        <taxon>Metazoa</taxon>
        <taxon>Ecdysozoa</taxon>
        <taxon>Nematoda</taxon>
        <taxon>Chromadorea</taxon>
        <taxon>Rhabditida</taxon>
        <taxon>Tylenchina</taxon>
        <taxon>Panagrolaimomorpha</taxon>
        <taxon>Strongyloidoidea</taxon>
        <taxon>Steinernematidae</taxon>
        <taxon>Steinernema</taxon>
    </lineage>
</organism>
<keyword evidence="3" id="KW-1185">Reference proteome</keyword>
<comment type="caution">
    <text evidence="2">The sequence shown here is derived from an EMBL/GenBank/DDBJ whole genome shotgun (WGS) entry which is preliminary data.</text>
</comment>
<gene>
    <name evidence="2" type="ORF">QR680_010895</name>
</gene>
<evidence type="ECO:0000313" key="3">
    <source>
        <dbReference type="Proteomes" id="UP001175271"/>
    </source>
</evidence>
<proteinExistence type="predicted"/>
<dbReference type="EMBL" id="JAUCMV010000001">
    <property type="protein sequence ID" value="KAK0428597.1"/>
    <property type="molecule type" value="Genomic_DNA"/>
</dbReference>
<sequence>MGKRSDEEEEDDEEEDLEPKIVSVPAFPSKYFIAKEVDRVLRGKGTKKCVLLMYEKTYDCLNSVESSPMSSWRSVVFTDRYIVSMFPESLSEYVQGRSGL</sequence>
<name>A0AA39MBX7_9BILA</name>
<reference evidence="2" key="1">
    <citation type="submission" date="2023-06" db="EMBL/GenBank/DDBJ databases">
        <title>Genomic analysis of the entomopathogenic nematode Steinernema hermaphroditum.</title>
        <authorList>
            <person name="Schwarz E.M."/>
            <person name="Heppert J.K."/>
            <person name="Baniya A."/>
            <person name="Schwartz H.T."/>
            <person name="Tan C.-H."/>
            <person name="Antoshechkin I."/>
            <person name="Sternberg P.W."/>
            <person name="Goodrich-Blair H."/>
            <person name="Dillman A.R."/>
        </authorList>
    </citation>
    <scope>NUCLEOTIDE SEQUENCE</scope>
    <source>
        <strain evidence="2">PS9179</strain>
        <tissue evidence="2">Whole animal</tissue>
    </source>
</reference>